<dbReference type="InterPro" id="IPR002933">
    <property type="entry name" value="Peptidase_M20"/>
</dbReference>
<dbReference type="SUPFAM" id="SSF53187">
    <property type="entry name" value="Zn-dependent exopeptidases"/>
    <property type="match status" value="1"/>
</dbReference>
<reference evidence="2 3" key="1">
    <citation type="submission" date="2016-10" db="EMBL/GenBank/DDBJ databases">
        <authorList>
            <person name="Varghese N."/>
            <person name="Submissions S."/>
        </authorList>
    </citation>
    <scope>NUCLEOTIDE SEQUENCE [LARGE SCALE GENOMIC DNA]</scope>
    <source>
        <strain evidence="2 3">DSM 9169</strain>
    </source>
</reference>
<name>A0ABY0V737_9ACTO</name>
<dbReference type="PANTHER" id="PTHR30575">
    <property type="entry name" value="PEPTIDASE M20"/>
    <property type="match status" value="1"/>
</dbReference>
<dbReference type="PIRSF" id="PIRSF005962">
    <property type="entry name" value="Pept_M20D_amidohydro"/>
    <property type="match status" value="1"/>
</dbReference>
<dbReference type="Gene3D" id="3.40.630.10">
    <property type="entry name" value="Zn peptidases"/>
    <property type="match status" value="2"/>
</dbReference>
<evidence type="ECO:0000313" key="2">
    <source>
        <dbReference type="EMBL" id="SDT92789.1"/>
    </source>
</evidence>
<dbReference type="InterPro" id="IPR011650">
    <property type="entry name" value="Peptidase_M20_dimer"/>
</dbReference>
<dbReference type="InterPro" id="IPR036264">
    <property type="entry name" value="Bact_exopeptidase_dim_dom"/>
</dbReference>
<dbReference type="EMBL" id="LT629792">
    <property type="protein sequence ID" value="SDT92789.1"/>
    <property type="molecule type" value="Genomic_DNA"/>
</dbReference>
<dbReference type="InterPro" id="IPR017439">
    <property type="entry name" value="Amidohydrolase"/>
</dbReference>
<dbReference type="Pfam" id="PF01546">
    <property type="entry name" value="Peptidase_M20"/>
    <property type="match status" value="1"/>
</dbReference>
<gene>
    <name evidence="2" type="ORF">SAMN04489714_0975</name>
</gene>
<dbReference type="PANTHER" id="PTHR30575:SF3">
    <property type="entry name" value="PEPTIDASE M20 DIMERISATION DOMAIN-CONTAINING PROTEIN"/>
    <property type="match status" value="1"/>
</dbReference>
<dbReference type="Proteomes" id="UP000198976">
    <property type="component" value="Chromosome I"/>
</dbReference>
<dbReference type="Pfam" id="PF07687">
    <property type="entry name" value="M20_dimer"/>
    <property type="match status" value="1"/>
</dbReference>
<organism evidence="2 3">
    <name type="scientific">Schaalia radingae</name>
    <dbReference type="NCBI Taxonomy" id="131110"/>
    <lineage>
        <taxon>Bacteria</taxon>
        <taxon>Bacillati</taxon>
        <taxon>Actinomycetota</taxon>
        <taxon>Actinomycetes</taxon>
        <taxon>Actinomycetales</taxon>
        <taxon>Actinomycetaceae</taxon>
        <taxon>Schaalia</taxon>
    </lineage>
</organism>
<protein>
    <submittedName>
        <fullName evidence="2">Aminobenzoyl-glutamate utilization protein A</fullName>
    </submittedName>
</protein>
<dbReference type="RefSeq" id="WP_058236588.1">
    <property type="nucleotide sequence ID" value="NZ_LT629792.1"/>
</dbReference>
<dbReference type="SUPFAM" id="SSF55031">
    <property type="entry name" value="Bacterial exopeptidase dimerisation domain"/>
    <property type="match status" value="1"/>
</dbReference>
<feature type="domain" description="Peptidase M20 dimerisation" evidence="1">
    <location>
        <begin position="234"/>
        <end position="323"/>
    </location>
</feature>
<accession>A0ABY0V737</accession>
<keyword evidence="3" id="KW-1185">Reference proteome</keyword>
<evidence type="ECO:0000313" key="3">
    <source>
        <dbReference type="Proteomes" id="UP000198976"/>
    </source>
</evidence>
<dbReference type="NCBIfam" id="TIGR01891">
    <property type="entry name" value="amidohydrolases"/>
    <property type="match status" value="1"/>
</dbReference>
<proteinExistence type="predicted"/>
<sequence>MFDTIVARSNEIADDLIAVRRDLHQHPELGWEEFRTTSIVVQRLRELGYIVRVGKEVCEESARMGVPPAEELESAYQRALQEGAPEELLEAMKGGFTGAVGILENGDGPVVGMRFDIDALPLAETTDPEHFPNREGFQSVHANTMHACGHDCHTSIGLGVAQLMMEMRDQWSGTLKLVFQPAEEGVRGAKSIVAHGHLDDVTVMLGSHVTASNQCNEFDIYAGAGGSLATTKLDVTYTGLASHAAGAPEKGRNVMPAVATAILNLYALPRNSQGETRVNVGVVHAGSGRNIIANNATMLVEIRGANTQINAYMEEYARRILEDAGHMHGVECEITKTGEAISLESSPELMERIDRVAEQVEVRPASPNRLISPGSEDYSFMMDRVQSNGGQASFIRILVDSPTAGHTVTFSPNEDAMVRGVRMFVGTALDVMALR</sequence>
<dbReference type="InterPro" id="IPR052030">
    <property type="entry name" value="Peptidase_M20/M20A_hydrolases"/>
</dbReference>
<evidence type="ECO:0000259" key="1">
    <source>
        <dbReference type="Pfam" id="PF07687"/>
    </source>
</evidence>